<keyword evidence="3" id="KW-0812">Transmembrane</keyword>
<sequence length="769" mass="85276">MPYKMPPLAILCVLVTMVAWSLLATIVESVELVADADNDLLFLAWDNPLFSGSLVDYATICPTVFSALVLAAYAMCSGSSTVDLLVRASRGAIRGIAGSPFWHALVKGDLLGLVLLALGTTFDMTLSLIRPQWADRIYADLAIHQDVPVVVAVLLPSALMVGCLIAAPSLLAYGSGMLGVFMDNTGVQSPRCHNLEYLGVPAPYSGQRDVAFRRLFCEGELAGFELAEWWEEFVETQLYNWEMFQLVAFTTVLAVVAIFFIAEWAFIEIQRDSTCVAWLDTLASAPTTDNGDTVANEVGTPVESRPSGTHHSADQTTVSTTKDAATSTDADNNLAVMDQMASRIRDLERVNSTSTTTVTRLQAETYDLAYELMTKNQSLLTTQEECANLESLLAQQRELQNTKEARMTNLQKQIAALVSSNNALQEQVAAQSLQLQEQAAQQPVAATIVAPVEAPVVTTPIQELEAPVAETSVMMVDSRPQPTEYHHHHYHHEALRSDKRLAAQLRRQLQRARRQRRNLIAGNSKCREQLSAKERAMDDAAMALEAQLKAVSQLKERNEAQLRTIAALEMENNERDAEVADFEKQHDAYVADLKRRLADQTAVVESLWGKAREKDGQIAELEGKLRSQSEAIQDKDSKVDVTESMYQAFLEERDEDIEKKDKEIQRQEKLIQKKDKEIQRLKESKDTLSQELEQSKQKLEQTTKDYNVQRAQVLKNANTIEKLRRRVQQEGQATQGGQPISRGAPQPTNEEPREKPAASGASQPPPASS</sequence>
<dbReference type="Proteomes" id="UP000024533">
    <property type="component" value="Unassembled WGS sequence"/>
</dbReference>
<name>A0A059J9T6_TRIIM</name>
<accession>A0A059J9T6</accession>
<dbReference type="OMA" id="SCDYVIT"/>
<feature type="region of interest" description="Disordered" evidence="2">
    <location>
        <begin position="289"/>
        <end position="332"/>
    </location>
</feature>
<evidence type="ECO:0000256" key="2">
    <source>
        <dbReference type="SAM" id="MobiDB-lite"/>
    </source>
</evidence>
<feature type="signal peptide" evidence="4">
    <location>
        <begin position="1"/>
        <end position="29"/>
    </location>
</feature>
<keyword evidence="3" id="KW-1133">Transmembrane helix</keyword>
<dbReference type="EMBL" id="AOKY01000257">
    <property type="protein sequence ID" value="KDB24453.1"/>
    <property type="molecule type" value="Genomic_DNA"/>
</dbReference>
<evidence type="ECO:0000313" key="6">
    <source>
        <dbReference type="Proteomes" id="UP000024533"/>
    </source>
</evidence>
<feature type="compositionally biased region" description="Low complexity" evidence="2">
    <location>
        <begin position="316"/>
        <end position="331"/>
    </location>
</feature>
<gene>
    <name evidence="5" type="ORF">H109_03649</name>
</gene>
<feature type="transmembrane region" description="Helical" evidence="3">
    <location>
        <begin position="246"/>
        <end position="267"/>
    </location>
</feature>
<dbReference type="OrthoDB" id="4173944at2759"/>
<dbReference type="HOGENOM" id="CLU_369696_0_0_1"/>
<feature type="coiled-coil region" evidence="1">
    <location>
        <begin position="379"/>
        <end position="441"/>
    </location>
</feature>
<feature type="transmembrane region" description="Helical" evidence="3">
    <location>
        <begin position="53"/>
        <end position="75"/>
    </location>
</feature>
<keyword evidence="6" id="KW-1185">Reference proteome</keyword>
<feature type="compositionally biased region" description="Polar residues" evidence="2">
    <location>
        <begin position="729"/>
        <end position="738"/>
    </location>
</feature>
<feature type="chain" id="PRO_5001574819" evidence="4">
    <location>
        <begin position="30"/>
        <end position="769"/>
    </location>
</feature>
<feature type="coiled-coil region" evidence="1">
    <location>
        <begin position="495"/>
        <end position="585"/>
    </location>
</feature>
<protein>
    <submittedName>
        <fullName evidence="5">Uncharacterized protein</fullName>
    </submittedName>
</protein>
<evidence type="ECO:0000313" key="5">
    <source>
        <dbReference type="EMBL" id="KDB24453.1"/>
    </source>
</evidence>
<feature type="transmembrane region" description="Helical" evidence="3">
    <location>
        <begin position="149"/>
        <end position="173"/>
    </location>
</feature>
<comment type="caution">
    <text evidence="5">The sequence shown here is derived from an EMBL/GenBank/DDBJ whole genome shotgun (WGS) entry which is preliminary data.</text>
</comment>
<keyword evidence="4" id="KW-0732">Signal</keyword>
<reference evidence="5 6" key="1">
    <citation type="submission" date="2014-02" db="EMBL/GenBank/DDBJ databases">
        <title>The Genome Sequence of Trichophyton interdigitale MR816.</title>
        <authorList>
            <consortium name="The Broad Institute Genomics Platform"/>
            <person name="Cuomo C.A."/>
            <person name="White T.C."/>
            <person name="Graser Y."/>
            <person name="Martinez-Rossi N."/>
            <person name="Heitman J."/>
            <person name="Young S.K."/>
            <person name="Zeng Q."/>
            <person name="Gargeya S."/>
            <person name="Abouelleil A."/>
            <person name="Alvarado L."/>
            <person name="Chapman S.B."/>
            <person name="Gainer-Dewar J."/>
            <person name="Goldberg J."/>
            <person name="Griggs A."/>
            <person name="Gujja S."/>
            <person name="Hansen M."/>
            <person name="Howarth C."/>
            <person name="Imamovic A."/>
            <person name="Larimer J."/>
            <person name="Martinez D."/>
            <person name="Murphy C."/>
            <person name="Pearson M.D."/>
            <person name="Persinoti G."/>
            <person name="Poon T."/>
            <person name="Priest M."/>
            <person name="Roberts A.D."/>
            <person name="Saif S."/>
            <person name="Shea T.D."/>
            <person name="Sykes S.N."/>
            <person name="Wortman J."/>
            <person name="Nusbaum C."/>
            <person name="Birren B."/>
        </authorList>
    </citation>
    <scope>NUCLEOTIDE SEQUENCE [LARGE SCALE GENOMIC DNA]</scope>
    <source>
        <strain evidence="5 6">MR816</strain>
    </source>
</reference>
<feature type="region of interest" description="Disordered" evidence="2">
    <location>
        <begin position="683"/>
        <end position="769"/>
    </location>
</feature>
<evidence type="ECO:0000256" key="1">
    <source>
        <dbReference type="SAM" id="Coils"/>
    </source>
</evidence>
<proteinExistence type="predicted"/>
<feature type="compositionally biased region" description="Polar residues" evidence="2">
    <location>
        <begin position="704"/>
        <end position="719"/>
    </location>
</feature>
<dbReference type="STRING" id="1215338.A0A059J9T6"/>
<feature type="transmembrane region" description="Helical" evidence="3">
    <location>
        <begin position="110"/>
        <end position="129"/>
    </location>
</feature>
<feature type="compositionally biased region" description="Basic and acidic residues" evidence="2">
    <location>
        <begin position="683"/>
        <end position="703"/>
    </location>
</feature>
<keyword evidence="3" id="KW-0472">Membrane</keyword>
<organism evidence="5 6">
    <name type="scientific">Trichophyton interdigitale (strain MR816)</name>
    <dbReference type="NCBI Taxonomy" id="1215338"/>
    <lineage>
        <taxon>Eukaryota</taxon>
        <taxon>Fungi</taxon>
        <taxon>Dikarya</taxon>
        <taxon>Ascomycota</taxon>
        <taxon>Pezizomycotina</taxon>
        <taxon>Eurotiomycetes</taxon>
        <taxon>Eurotiomycetidae</taxon>
        <taxon>Onygenales</taxon>
        <taxon>Arthrodermataceae</taxon>
        <taxon>Trichophyton</taxon>
    </lineage>
</organism>
<evidence type="ECO:0000256" key="4">
    <source>
        <dbReference type="SAM" id="SignalP"/>
    </source>
</evidence>
<evidence type="ECO:0000256" key="3">
    <source>
        <dbReference type="SAM" id="Phobius"/>
    </source>
</evidence>
<keyword evidence="1" id="KW-0175">Coiled coil</keyword>
<dbReference type="AlphaFoldDB" id="A0A059J9T6"/>